<evidence type="ECO:0000313" key="3">
    <source>
        <dbReference type="Proteomes" id="UP000238137"/>
    </source>
</evidence>
<comment type="caution">
    <text evidence="2">The sequence shown here is derived from an EMBL/GenBank/DDBJ whole genome shotgun (WGS) entry which is preliminary data.</text>
</comment>
<dbReference type="RefSeq" id="WP_106690673.1">
    <property type="nucleotide sequence ID" value="NZ_PXNQ02000003.1"/>
</dbReference>
<evidence type="ECO:0000313" key="2">
    <source>
        <dbReference type="EMBL" id="RNF35325.1"/>
    </source>
</evidence>
<dbReference type="Proteomes" id="UP000238137">
    <property type="component" value="Unassembled WGS sequence"/>
</dbReference>
<keyword evidence="3" id="KW-1185">Reference proteome</keyword>
<reference evidence="2" key="1">
    <citation type="submission" date="2018-05" db="EMBL/GenBank/DDBJ databases">
        <title>Reclassification of Methylarcula marina and Methylarcula terricola as Paracoccus methylarcula sp.nov., comb.nov. and Paracoccus terricola comb.nov.</title>
        <authorList>
            <person name="Shmareva M.N."/>
            <person name="Doronina N.V."/>
            <person name="Vasilenko O.V."/>
            <person name="Tarlachkov S.V."/>
            <person name="Trotsenko Y.A."/>
        </authorList>
    </citation>
    <scope>NUCLEOTIDE SEQUENCE [LARGE SCALE GENOMIC DNA]</scope>
    <source>
        <strain evidence="2">VKM B-2159</strain>
    </source>
</reference>
<protein>
    <recommendedName>
        <fullName evidence="1">TniQ domain-containing protein</fullName>
    </recommendedName>
</protein>
<gene>
    <name evidence="2" type="ORF">A7A09_006935</name>
</gene>
<dbReference type="OrthoDB" id="7595282at2"/>
<dbReference type="InterPro" id="IPR009492">
    <property type="entry name" value="TniQ"/>
</dbReference>
<dbReference type="EMBL" id="PXNQ02000003">
    <property type="protein sequence ID" value="RNF35325.1"/>
    <property type="molecule type" value="Genomic_DNA"/>
</dbReference>
<organism evidence="2 3">
    <name type="scientific">Paracoccus methylarcula</name>
    <dbReference type="NCBI Taxonomy" id="72022"/>
    <lineage>
        <taxon>Bacteria</taxon>
        <taxon>Pseudomonadati</taxon>
        <taxon>Pseudomonadota</taxon>
        <taxon>Alphaproteobacteria</taxon>
        <taxon>Rhodobacterales</taxon>
        <taxon>Paracoccaceae</taxon>
        <taxon>Paracoccus</taxon>
    </lineage>
</organism>
<name>A0A422QZA6_9RHOB</name>
<sequence>MIKIDVEHRCKTVNDGTHPEISRPRDRGKLALTVKTTEGETGTSLASRIALRNGVSMRALCRDMAIPYADVCHGVPQAVVQVTDLIGCDSAPILFHTPRLIEHDWFQLGRERLKFTALLRGGGQICPLCVAEDEADEPHFGPWQRYTWQVAAFRRCRKHDLVLERPKYPGRHSESLDFTAIVRSWAPSEITRAQNDRHALEDYLLSRIQKGISSEWIDRQAFHVAWLFSEALGILLTKGPKARIPDQDAAALIAAGHVGFEILKSGPQALLSLLGDIRDQAGSDRGSYGKIYGPVLTCLRERRRDPEFDEIRCIVREFILDNFRIAPGTSILGEICNETRMFTVLTASRHFNVPISQLTRKLRMEGLLTNPQHNNDTDRNLLFRRDNMEKIAAELRKLSSMSVTRAVIGADRFVMDRLRELKLLRNYFPVDGGMPMFHQDEVMRFIRNLQAATHHVLRPGRRWKPITKVAANCHCSTAWVIQQVFAGNLELVSSQPDPFLLAEFLVSVSEIKELLDAIPLDMVNMTEAARLLAADVPTVKALITSGHLASRSVDSRLANRPLRLISRADLERFARNHVVVRALSGTRKAQYITTLAFIEEQGVFPLLAERGVKPVFERHAIERISRLPGGEQLARLLGVEDTRFARPLEAEPNIPDNIDAGGAA</sequence>
<dbReference type="AlphaFoldDB" id="A0A422QZA6"/>
<evidence type="ECO:0000259" key="1">
    <source>
        <dbReference type="Pfam" id="PF06527"/>
    </source>
</evidence>
<dbReference type="Pfam" id="PF06527">
    <property type="entry name" value="TniQ"/>
    <property type="match status" value="1"/>
</dbReference>
<feature type="domain" description="TniQ" evidence="1">
    <location>
        <begin position="32"/>
        <end position="163"/>
    </location>
</feature>
<proteinExistence type="predicted"/>
<accession>A0A422QZA6</accession>